<dbReference type="EMBL" id="KQ981954">
    <property type="protein sequence ID" value="KYN32057.1"/>
    <property type="molecule type" value="Genomic_DNA"/>
</dbReference>
<gene>
    <name evidence="3" type="ORF">ALC56_13434</name>
</gene>
<evidence type="ECO:0000313" key="3">
    <source>
        <dbReference type="EMBL" id="KYN32057.1"/>
    </source>
</evidence>
<reference evidence="3 4" key="1">
    <citation type="submission" date="2016-03" db="EMBL/GenBank/DDBJ databases">
        <title>Trachymyrmex septentrionalis WGS genome.</title>
        <authorList>
            <person name="Nygaard S."/>
            <person name="Hu H."/>
            <person name="Boomsma J."/>
            <person name="Zhang G."/>
        </authorList>
    </citation>
    <scope>NUCLEOTIDE SEQUENCE [LARGE SCALE GENOMIC DNA]</scope>
    <source>
        <strain evidence="3">Tsep2-gDNA-1</strain>
        <tissue evidence="3">Whole body</tissue>
    </source>
</reference>
<keyword evidence="1" id="KW-0862">Zinc</keyword>
<feature type="domain" description="C2H2-type" evidence="2">
    <location>
        <begin position="89"/>
        <end position="116"/>
    </location>
</feature>
<sequence>EFVYNRYVCNTKCNKNYQHMYHILRHLRFECDCPSRYSIYASFVHSLKISSWRFRHDEQLSQMVSRRSQQQQHLHKTMKSTIDSHDRRHHCPKCEKSFSQSYSMYRHYRYECDSLPRFQCPYCGHVSKWSHSIYNHIRKIHTGQKVMLNKLY</sequence>
<dbReference type="SMART" id="SM00355">
    <property type="entry name" value="ZnF_C2H2"/>
    <property type="match status" value="2"/>
</dbReference>
<evidence type="ECO:0000313" key="4">
    <source>
        <dbReference type="Proteomes" id="UP000078541"/>
    </source>
</evidence>
<keyword evidence="1" id="KW-0863">Zinc-finger</keyword>
<dbReference type="Gene3D" id="3.30.160.60">
    <property type="entry name" value="Classic Zinc Finger"/>
    <property type="match status" value="1"/>
</dbReference>
<dbReference type="AlphaFoldDB" id="A0A195EVY3"/>
<organism evidence="3 4">
    <name type="scientific">Trachymyrmex septentrionalis</name>
    <dbReference type="NCBI Taxonomy" id="34720"/>
    <lineage>
        <taxon>Eukaryota</taxon>
        <taxon>Metazoa</taxon>
        <taxon>Ecdysozoa</taxon>
        <taxon>Arthropoda</taxon>
        <taxon>Hexapoda</taxon>
        <taxon>Insecta</taxon>
        <taxon>Pterygota</taxon>
        <taxon>Neoptera</taxon>
        <taxon>Endopterygota</taxon>
        <taxon>Hymenoptera</taxon>
        <taxon>Apocrita</taxon>
        <taxon>Aculeata</taxon>
        <taxon>Formicoidea</taxon>
        <taxon>Formicidae</taxon>
        <taxon>Myrmicinae</taxon>
        <taxon>Trachymyrmex</taxon>
    </lineage>
</organism>
<dbReference type="GO" id="GO:0008270">
    <property type="term" value="F:zinc ion binding"/>
    <property type="evidence" value="ECO:0007669"/>
    <property type="project" value="UniProtKB-KW"/>
</dbReference>
<keyword evidence="4" id="KW-1185">Reference proteome</keyword>
<proteinExistence type="predicted"/>
<dbReference type="PROSITE" id="PS50157">
    <property type="entry name" value="ZINC_FINGER_C2H2_2"/>
    <property type="match status" value="2"/>
</dbReference>
<name>A0A195EVY3_9HYME</name>
<dbReference type="STRING" id="34720.A0A195EVY3"/>
<dbReference type="Proteomes" id="UP000078541">
    <property type="component" value="Unassembled WGS sequence"/>
</dbReference>
<dbReference type="InterPro" id="IPR013087">
    <property type="entry name" value="Znf_C2H2_type"/>
</dbReference>
<feature type="domain" description="C2H2-type" evidence="2">
    <location>
        <begin position="118"/>
        <end position="146"/>
    </location>
</feature>
<evidence type="ECO:0000259" key="2">
    <source>
        <dbReference type="PROSITE" id="PS50157"/>
    </source>
</evidence>
<keyword evidence="1" id="KW-0479">Metal-binding</keyword>
<accession>A0A195EVY3</accession>
<protein>
    <submittedName>
        <fullName evidence="3">Longitudinals lacking protein, isoforms A/B/D/L</fullName>
    </submittedName>
</protein>
<evidence type="ECO:0000256" key="1">
    <source>
        <dbReference type="PROSITE-ProRule" id="PRU00042"/>
    </source>
</evidence>
<feature type="non-terminal residue" evidence="3">
    <location>
        <position position="1"/>
    </location>
</feature>